<dbReference type="InterPro" id="IPR013320">
    <property type="entry name" value="ConA-like_dom_sf"/>
</dbReference>
<dbReference type="Proteomes" id="UP000594262">
    <property type="component" value="Unplaced"/>
</dbReference>
<accession>A0A7M5X8E9</accession>
<name>A0A7M5X8E9_9CNID</name>
<dbReference type="InterPro" id="IPR011106">
    <property type="entry name" value="MANSC_N"/>
</dbReference>
<feature type="domain" description="CUB" evidence="9">
    <location>
        <begin position="748"/>
        <end position="859"/>
    </location>
</feature>
<dbReference type="Gene3D" id="2.60.120.200">
    <property type="match status" value="1"/>
</dbReference>
<reference evidence="11" key="1">
    <citation type="submission" date="2021-01" db="UniProtKB">
        <authorList>
            <consortium name="EnsemblMetazoa"/>
        </authorList>
    </citation>
    <scope>IDENTIFICATION</scope>
</reference>
<feature type="compositionally biased region" description="Low complexity" evidence="7">
    <location>
        <begin position="1891"/>
        <end position="1903"/>
    </location>
</feature>
<dbReference type="CDD" id="cd00041">
    <property type="entry name" value="CUB"/>
    <property type="match status" value="1"/>
</dbReference>
<keyword evidence="12" id="KW-1185">Reference proteome</keyword>
<dbReference type="GO" id="GO:0001764">
    <property type="term" value="P:neuron migration"/>
    <property type="evidence" value="ECO:0007669"/>
    <property type="project" value="TreeGrafter"/>
</dbReference>
<feature type="compositionally biased region" description="Polar residues" evidence="7">
    <location>
        <begin position="50"/>
        <end position="70"/>
    </location>
</feature>
<feature type="region of interest" description="Disordered" evidence="7">
    <location>
        <begin position="39"/>
        <end position="101"/>
    </location>
</feature>
<dbReference type="InterPro" id="IPR000421">
    <property type="entry name" value="FA58C"/>
</dbReference>
<dbReference type="InterPro" id="IPR008979">
    <property type="entry name" value="Galactose-bd-like_sf"/>
</dbReference>
<dbReference type="Gene3D" id="2.60.120.260">
    <property type="entry name" value="Galactose-binding domain-like"/>
    <property type="match status" value="1"/>
</dbReference>
<evidence type="ECO:0000259" key="10">
    <source>
        <dbReference type="PROSITE" id="PS50022"/>
    </source>
</evidence>
<dbReference type="SUPFAM" id="SSF49854">
    <property type="entry name" value="Spermadhesin, CUB domain"/>
    <property type="match status" value="1"/>
</dbReference>
<evidence type="ECO:0000259" key="9">
    <source>
        <dbReference type="PROSITE" id="PS01180"/>
    </source>
</evidence>
<evidence type="ECO:0000256" key="5">
    <source>
        <dbReference type="ARBA" id="ARBA00023180"/>
    </source>
</evidence>
<evidence type="ECO:0000256" key="1">
    <source>
        <dbReference type="ARBA" id="ARBA00004370"/>
    </source>
</evidence>
<feature type="compositionally biased region" description="Polar residues" evidence="7">
    <location>
        <begin position="2069"/>
        <end position="2079"/>
    </location>
</feature>
<keyword evidence="8" id="KW-0812">Transmembrane</keyword>
<feature type="region of interest" description="Disordered" evidence="7">
    <location>
        <begin position="1702"/>
        <end position="1739"/>
    </location>
</feature>
<dbReference type="Gene3D" id="2.60.120.290">
    <property type="entry name" value="Spermadhesin, CUB domain"/>
    <property type="match status" value="1"/>
</dbReference>
<keyword evidence="4" id="KW-1015">Disulfide bond</keyword>
<dbReference type="PANTHER" id="PTHR46182:SF2">
    <property type="entry name" value="FI19480P1"/>
    <property type="match status" value="1"/>
</dbReference>
<feature type="compositionally biased region" description="Basic and acidic residues" evidence="7">
    <location>
        <begin position="1418"/>
        <end position="1453"/>
    </location>
</feature>
<evidence type="ECO:0000313" key="11">
    <source>
        <dbReference type="EnsemblMetazoa" id="CLYHEMP019303.4"/>
    </source>
</evidence>
<dbReference type="Pfam" id="PF00754">
    <property type="entry name" value="F5_F8_type_C"/>
    <property type="match status" value="1"/>
</dbReference>
<dbReference type="GO" id="GO:0031410">
    <property type="term" value="C:cytoplasmic vesicle"/>
    <property type="evidence" value="ECO:0007669"/>
    <property type="project" value="TreeGrafter"/>
</dbReference>
<dbReference type="PROSITE" id="PS50022">
    <property type="entry name" value="FA58C_3"/>
    <property type="match status" value="1"/>
</dbReference>
<dbReference type="PANTHER" id="PTHR46182">
    <property type="entry name" value="FI19480P1"/>
    <property type="match status" value="1"/>
</dbReference>
<keyword evidence="8" id="KW-1133">Transmembrane helix</keyword>
<evidence type="ECO:0000256" key="2">
    <source>
        <dbReference type="ARBA" id="ARBA00022729"/>
    </source>
</evidence>
<keyword evidence="2" id="KW-0732">Signal</keyword>
<comment type="subcellular location">
    <subcellularLocation>
        <location evidence="1">Membrane</location>
    </subcellularLocation>
</comment>
<keyword evidence="3 8" id="KW-0472">Membrane</keyword>
<proteinExistence type="predicted"/>
<dbReference type="PROSITE" id="PS01180">
    <property type="entry name" value="CUB"/>
    <property type="match status" value="1"/>
</dbReference>
<dbReference type="Pfam" id="PF00431">
    <property type="entry name" value="CUB"/>
    <property type="match status" value="1"/>
</dbReference>
<dbReference type="EnsemblMetazoa" id="CLYHEMT019303.4">
    <property type="protein sequence ID" value="CLYHEMP019303.4"/>
    <property type="gene ID" value="CLYHEMG019303"/>
</dbReference>
<feature type="compositionally biased region" description="Polar residues" evidence="7">
    <location>
        <begin position="1705"/>
        <end position="1739"/>
    </location>
</feature>
<organism evidence="11 12">
    <name type="scientific">Clytia hemisphaerica</name>
    <dbReference type="NCBI Taxonomy" id="252671"/>
    <lineage>
        <taxon>Eukaryota</taxon>
        <taxon>Metazoa</taxon>
        <taxon>Cnidaria</taxon>
        <taxon>Hydrozoa</taxon>
        <taxon>Hydroidolina</taxon>
        <taxon>Leptothecata</taxon>
        <taxon>Obeliida</taxon>
        <taxon>Clytiidae</taxon>
        <taxon>Clytia</taxon>
    </lineage>
</organism>
<dbReference type="InterPro" id="IPR000859">
    <property type="entry name" value="CUB_dom"/>
</dbReference>
<dbReference type="CDD" id="cd00057">
    <property type="entry name" value="FA58C"/>
    <property type="match status" value="1"/>
</dbReference>
<evidence type="ECO:0000313" key="12">
    <source>
        <dbReference type="Proteomes" id="UP000594262"/>
    </source>
</evidence>
<keyword evidence="5" id="KW-0325">Glycoprotein</keyword>
<dbReference type="Pfam" id="PF23597">
    <property type="entry name" value="KIAA0319_N"/>
    <property type="match status" value="9"/>
</dbReference>
<feature type="region of interest" description="Disordered" evidence="7">
    <location>
        <begin position="283"/>
        <end position="311"/>
    </location>
</feature>
<feature type="region of interest" description="Disordered" evidence="7">
    <location>
        <begin position="1414"/>
        <end position="1489"/>
    </location>
</feature>
<sequence length="2375" mass="263577">MEDGNAVFSIFALKREGSSSAQGLNSKNNVNKQDQQNMQYKTKDNKQQQKHVNNAHHSQETSKTLIQQSYNKNNNKHKHKHKHHHSHHHHHHHKKHKKRVTRDFPYDYYNTPLWRLTGPRNNPLSSNTQTLNSPYNARQYITNNLNTYQQQQPNFMNTNQRSFIPQGQWFNFPAFQQRGTVPFLSGSASVPGKPAPVVVNSKKSTVYKPTFDLMASSNAIKPKSNKVIKSFINPKIESPKYDIVKKTNVPLRPNIKKLETPNPDETRKEKDKIMSQINVEPLTEFPTDESPEVRVEKDAIPRPPSPSSVNLAPDSSAGIFEPVHQLAAKDNIYDIPNSHPIEALRGVHSFFPGCLHPVGVSRPSQIPDDRFSATSSMQGFPAHDARLKVAYEDKGGSWCADKNSTDIGIPQYLSIDFGQQTMFCRIGMQGNPLQRKWVERFKLQFSDDGKLWESYREDGDEKIFYGNHDEHDVTFQTLKNPIMARFIRFLPVFWSGDVPCLRIEVFNTTLAKENQEQHSRSDIPKADSTLIEDIGFEKMDETVALDKSNYGNNGFLNGGSQIIDTHSSCRHGVTIPLGGDIVFDGSVMKNHPKTAITIASWVNLNHVEGVHSIFDTVGSHSNHNLGLYHFEVVGGDVRWFHRNETGGEVFSAITGEKVIKPHVWNHLAVTYDSNTGDAIIYINGTENSRAKGHGLLSSDWNNRVGIGRHKGSRFLDGMIDEFKLYDEALQKDSIEELAKKCDFSKYYCGSTLTEKNGSISSPDYPKQFTGPVDCMWNIHGQPGEVIVLDMSQFHLGNKDTCGKANFEVRDGLNDSVIGNYCGSNTVPKIVRSHSNRMYIQYTTDGALPGEMFKVDYHREAKRTTKKTLFDDCRSTRTLNNVTLVGGMRAGKFTQLGTTDDMDLCKQRCCHSGACDAAFLIDENCYAVKCTNKDLCRVRKAKSSGLNPKIAFLSADPDEDLEEPVVEESESSTVPPASPATGESKEKTDASPSSTKAVDSTTEGAANKCSHQPILNNVTLTGGIRSGKFKSHGHVDNMKDCIQYCCDQDECDLAFMVKNTCFSLKCLDDKLCRSKAAKPSPYHPMVAYMTRYKPQKIATETGSTKGEISSSNEESTCKDMRVSKIYNDVTLNGGINSGDFTDKGHVSSIDECVSKCCDTDTCNVAFVIKNTCFLVKCKSYDNCGLKSARSEYYSPKIAYINWNPPKDLDDAVPYTYKGCWRDFDITAFAMPLMEGTDPKLSEPYKKRSDPVSTCSRVAQDRGYRVFAVQNGGACFSGPDGEQTYKRYGKSDGCKSGKGGPFANNVYKTFDDGSVIGLGCWADLKDRAFRRMEKNDPLLRDSVAQRSDPIGACAQVAQKLNVPYFALQKGGQCFVGKSGEIDYQRYLPSRKCKYGLGGQMANDVYMLKKNKTLAALPTSSDKDNRTATAEGKEASGTKLVEELSKPMSSDDEKTASKNATTDTSNSDKLVAFKPGLDKQHQEVSDDSDVENEEHVYKETIADNGDVQKLVYKAAPTLVNVTLRSAINAGKFDDRGKVNSMDDCIKMCGQAGDCDVAFMLSSQCFTVHCFSEESCQNKPAFSDFYNPQLAYVKHRVINRHKNTTFGRTSFPDKPCPVKTELSNVTFIEGINSGNFTDMGHVATFDQCKQKCCENTGCNIAFKIQEDCYGVACHSRESCRTRPAKNANIFSPEMALMRSVHETLEQKPSIASSTTVAATKTDLPSPSNDTTSSEPISKLTTTESKLNTGQQSNFEMNAVKKQESPRFKPKTQDHEEAVLTNTSNMTNTESKNICEWDGKEIQNRTLVGGINSGDFREHTQATTMKECMGQCCKEEDCDLSFMIDKDCYTVKCSRSDLCQTRKAKATSFIPRIAYKKKSNVVENLNEKENEKMEISNNSTSLSSSNTTKGDAKSSEASLATPVLAEPKKHSCNAGKIIYNATLRLGMHSGMFTKLGRVNSMDDCIERCCKSSNADVAYKLGSFCFAVKCKTREMCKPSPTMFSDITSLNLNPAISFLNQDKMPLSVVDETDKDILGSMYSTALDTDDLINIVIRNLTHQVRPTASAKRHKSHPHSQSSVTSNSIQHNTITSNSIQHDIISSEQQVDDDIITEGYWDAGSNEGTCSDSPITYNVTLRGGIHAGKFTQLGRGIDMRSCVGRCCNTPLCDVAFMFSDKCYAVGCFNEADCQAVVAKPSALSPKLAYISKNRGSSQPAITDGIEFKVQSEGVCSINKVKHGPVYKNKTLIGGMKAGNFSYLGKANDITQCLSKCCSSGGCDLAYLVNRDQCFSVNCFTPELCQVTDKLFHNRDIEIAKLIKPKHRHQISRGLLAAYFAIGLLGAVVGVAGFLWAALIFVKRNEVKKKNIAARTRKEDDEQKPER</sequence>
<feature type="compositionally biased region" description="Basic and acidic residues" evidence="7">
    <location>
        <begin position="291"/>
        <end position="300"/>
    </location>
</feature>
<dbReference type="InterPro" id="IPR029865">
    <property type="entry name" value="KIAA0319-like"/>
</dbReference>
<dbReference type="SMART" id="SM00231">
    <property type="entry name" value="FA58C"/>
    <property type="match status" value="1"/>
</dbReference>
<protein>
    <submittedName>
        <fullName evidence="11">Uncharacterized protein</fullName>
    </submittedName>
</protein>
<dbReference type="SUPFAM" id="SSF49785">
    <property type="entry name" value="Galactose-binding domain-like"/>
    <property type="match status" value="1"/>
</dbReference>
<dbReference type="SMART" id="SM00042">
    <property type="entry name" value="CUB"/>
    <property type="match status" value="1"/>
</dbReference>
<evidence type="ECO:0000256" key="7">
    <source>
        <dbReference type="SAM" id="MobiDB-lite"/>
    </source>
</evidence>
<dbReference type="SMART" id="SM00765">
    <property type="entry name" value="MANEC"/>
    <property type="match status" value="2"/>
</dbReference>
<evidence type="ECO:0000256" key="6">
    <source>
        <dbReference type="PROSITE-ProRule" id="PRU00059"/>
    </source>
</evidence>
<feature type="region of interest" description="Disordered" evidence="7">
    <location>
        <begin position="952"/>
        <end position="1005"/>
    </location>
</feature>
<dbReference type="InterPro" id="IPR013980">
    <property type="entry name" value="MANSC_dom"/>
</dbReference>
<feature type="transmembrane region" description="Helical" evidence="8">
    <location>
        <begin position="2324"/>
        <end position="2350"/>
    </location>
</feature>
<dbReference type="Pfam" id="PF13385">
    <property type="entry name" value="Laminin_G_3"/>
    <property type="match status" value="1"/>
</dbReference>
<dbReference type="OrthoDB" id="536372at2759"/>
<feature type="compositionally biased region" description="Acidic residues" evidence="7">
    <location>
        <begin position="955"/>
        <end position="969"/>
    </location>
</feature>
<dbReference type="GO" id="GO:0016020">
    <property type="term" value="C:membrane"/>
    <property type="evidence" value="ECO:0007669"/>
    <property type="project" value="UniProtKB-SubCell"/>
</dbReference>
<feature type="domain" description="F5/8 type C" evidence="10">
    <location>
        <begin position="354"/>
        <end position="508"/>
    </location>
</feature>
<feature type="region of interest" description="Disordered" evidence="7">
    <location>
        <begin position="2057"/>
        <end position="2079"/>
    </location>
</feature>
<comment type="caution">
    <text evidence="6">Lacks conserved residue(s) required for the propagation of feature annotation.</text>
</comment>
<dbReference type="SUPFAM" id="SSF49899">
    <property type="entry name" value="Concanavalin A-like lectins/glucanases"/>
    <property type="match status" value="1"/>
</dbReference>
<feature type="compositionally biased region" description="Polar residues" evidence="7">
    <location>
        <begin position="989"/>
        <end position="1005"/>
    </location>
</feature>
<evidence type="ECO:0000256" key="3">
    <source>
        <dbReference type="ARBA" id="ARBA00023136"/>
    </source>
</evidence>
<feature type="compositionally biased region" description="Polar residues" evidence="7">
    <location>
        <begin position="1454"/>
        <end position="1465"/>
    </location>
</feature>
<evidence type="ECO:0000256" key="8">
    <source>
        <dbReference type="SAM" id="Phobius"/>
    </source>
</evidence>
<evidence type="ECO:0000256" key="4">
    <source>
        <dbReference type="ARBA" id="ARBA00023157"/>
    </source>
</evidence>
<feature type="region of interest" description="Disordered" evidence="7">
    <location>
        <begin position="1881"/>
        <end position="1908"/>
    </location>
</feature>
<dbReference type="InterPro" id="IPR035914">
    <property type="entry name" value="Sperma_CUB_dom_sf"/>
</dbReference>
<dbReference type="FunFam" id="2.60.120.290:FF:000005">
    <property type="entry name" value="Procollagen C-endopeptidase enhancer 1"/>
    <property type="match status" value="1"/>
</dbReference>
<feature type="compositionally biased region" description="Basic residues" evidence="7">
    <location>
        <begin position="74"/>
        <end position="100"/>
    </location>
</feature>